<feature type="region of interest" description="Disordered" evidence="2">
    <location>
        <begin position="139"/>
        <end position="180"/>
    </location>
</feature>
<feature type="compositionally biased region" description="Low complexity" evidence="2">
    <location>
        <begin position="139"/>
        <end position="149"/>
    </location>
</feature>
<accession>A0ABS2Z5L7</accession>
<dbReference type="InterPro" id="IPR055310">
    <property type="entry name" value="CEP112"/>
</dbReference>
<evidence type="ECO:0000259" key="3">
    <source>
        <dbReference type="Pfam" id="PF14846"/>
    </source>
</evidence>
<keyword evidence="1" id="KW-0175">Coiled coil</keyword>
<dbReference type="PANTHER" id="PTHR18871">
    <property type="entry name" value="CENTROSOMAL PROTEIN OF 112 KDA"/>
    <property type="match status" value="1"/>
</dbReference>
<feature type="coiled-coil region" evidence="1">
    <location>
        <begin position="903"/>
        <end position="930"/>
    </location>
</feature>
<feature type="region of interest" description="Disordered" evidence="2">
    <location>
        <begin position="669"/>
        <end position="688"/>
    </location>
</feature>
<feature type="domain" description="DUF4485" evidence="3">
    <location>
        <begin position="11"/>
        <end position="95"/>
    </location>
</feature>
<feature type="coiled-coil region" evidence="1">
    <location>
        <begin position="375"/>
        <end position="606"/>
    </location>
</feature>
<evidence type="ECO:0000313" key="5">
    <source>
        <dbReference type="Proteomes" id="UP001166052"/>
    </source>
</evidence>
<dbReference type="PANTHER" id="PTHR18871:SF2">
    <property type="entry name" value="CENTROSOMAL PROTEIN OF 112 KDA"/>
    <property type="match status" value="1"/>
</dbReference>
<keyword evidence="5" id="KW-1185">Reference proteome</keyword>
<feature type="non-terminal residue" evidence="4">
    <location>
        <position position="1"/>
    </location>
</feature>
<proteinExistence type="predicted"/>
<evidence type="ECO:0000256" key="2">
    <source>
        <dbReference type="SAM" id="MobiDB-lite"/>
    </source>
</evidence>
<name>A0ABS2Z5L7_POLSE</name>
<gene>
    <name evidence="4" type="primary">Cep112</name>
    <name evidence="4" type="ORF">GTO92_0013822</name>
</gene>
<organism evidence="4 5">
    <name type="scientific">Polypterus senegalus</name>
    <name type="common">Senegal bichir</name>
    <dbReference type="NCBI Taxonomy" id="55291"/>
    <lineage>
        <taxon>Eukaryota</taxon>
        <taxon>Metazoa</taxon>
        <taxon>Chordata</taxon>
        <taxon>Craniata</taxon>
        <taxon>Vertebrata</taxon>
        <taxon>Euteleostomi</taxon>
        <taxon>Actinopterygii</taxon>
        <taxon>Polypteriformes</taxon>
        <taxon>Polypteridae</taxon>
        <taxon>Polypterus</taxon>
    </lineage>
</organism>
<dbReference type="InterPro" id="IPR027831">
    <property type="entry name" value="DUF4485"/>
</dbReference>
<dbReference type="Pfam" id="PF14846">
    <property type="entry name" value="DUF4485"/>
    <property type="match status" value="1"/>
</dbReference>
<feature type="region of interest" description="Disordered" evidence="2">
    <location>
        <begin position="998"/>
        <end position="1027"/>
    </location>
</feature>
<dbReference type="EMBL" id="JAAWVN010026421">
    <property type="protein sequence ID" value="MBN3294339.1"/>
    <property type="molecule type" value="Genomic_DNA"/>
</dbReference>
<feature type="non-terminal residue" evidence="4">
    <location>
        <position position="1027"/>
    </location>
</feature>
<evidence type="ECO:0000313" key="4">
    <source>
        <dbReference type="EMBL" id="MBN3294339.1"/>
    </source>
</evidence>
<reference evidence="4" key="1">
    <citation type="journal article" date="2021" name="Cell">
        <title>Tracing the genetic footprints of vertebrate landing in non-teleost ray-finned fishes.</title>
        <authorList>
            <person name="Bi X."/>
            <person name="Wang K."/>
            <person name="Yang L."/>
            <person name="Pan H."/>
            <person name="Jiang H."/>
            <person name="Wei Q."/>
            <person name="Fang M."/>
            <person name="Yu H."/>
            <person name="Zhu C."/>
            <person name="Cai Y."/>
            <person name="He Y."/>
            <person name="Gan X."/>
            <person name="Zeng H."/>
            <person name="Yu D."/>
            <person name="Zhu Y."/>
            <person name="Jiang H."/>
            <person name="Qiu Q."/>
            <person name="Yang H."/>
            <person name="Zhang Y.E."/>
            <person name="Wang W."/>
            <person name="Zhu M."/>
            <person name="He S."/>
            <person name="Zhang G."/>
        </authorList>
    </citation>
    <scope>NUCLEOTIDE SEQUENCE</scope>
    <source>
        <strain evidence="4">Bchr_001</strain>
    </source>
</reference>
<feature type="region of interest" description="Disordered" evidence="2">
    <location>
        <begin position="777"/>
        <end position="807"/>
    </location>
</feature>
<comment type="caution">
    <text evidence="4">The sequence shown here is derived from an EMBL/GenBank/DDBJ whole genome shotgun (WGS) entry which is preliminary data.</text>
</comment>
<feature type="coiled-coil region" evidence="1">
    <location>
        <begin position="284"/>
        <end position="322"/>
    </location>
</feature>
<evidence type="ECO:0000256" key="1">
    <source>
        <dbReference type="SAM" id="Coils"/>
    </source>
</evidence>
<dbReference type="Proteomes" id="UP001166052">
    <property type="component" value="Unassembled WGS sequence"/>
</dbReference>
<protein>
    <submittedName>
        <fullName evidence="4">CE112 protein</fullName>
    </submittedName>
</protein>
<sequence>MNRQEESWEKLDLELDHYMVDMKRYFNKLSNKSEQQRCTLWIKKLCECCGPDSGVLDRKNRNLYARLLLLMLQRGQLESPFTARPKPGPLERLPAYKSIYFDVPMHTGAAQQDRADLTDWEMGETDTRPKDLLAEFSSPLSPLSSSLLSADHRRRRAHSEKLPVQPRTFTSERRPIDGNQITFKSNDRRKDILSSSDDSDVETRLNSWNLGIENPRYLRENPIGLSPISMRTSLGKMSTFCEDPSSFHIQDKEIEMNTKLLEAKFHEEKLKLEQKHDADVKKIIDRKNSEIEALKNYYRTKQAEAEETNKSLEKRIKSLVQESKVFRESKDQQISELKKIADESVDSVKNEWEKKLHNAVTKLEMERFDLQKKHAENIHELLEDTNSRLSRMEAEHAAQTKATDLIVKELEARVQQLTVEVENGNLLRQKLTQEKAELEILHRTGVAELTQMKERCSELQKEKENLSEEYEMNIQAMQVKQASDITFLKQEYTLSAGKSAELIDTLEQAMTELKQKVQEAEQRRLQQLKEQEMCFQKEKANLELLNETKIQSLQIEAEKERENSRKMINSLEESLREKEEQFQREAQQTEATIEQFRKQMQQNTEKVYAEMKQQFELCELSAHTQPSVVARGFVTSKFPLRITFRPLMSRQEKRLTLLVSQMAKVEADLSRSKSLREKQSKEFDKQLEDQRQRYEQQITELKVNQEHEKSEYFQKHNAVKDLLVQGHEQEIEKLEKEQRAVMAQHEEQMQEWRQRSNQTIAELKGQVHQLREEMFQEKSQSKQQLRELSRQHEEERQKTAKEHEATIKKLERTRLDLQQTHALEIEQALDKANNRIKEVERESGQKLVRSSENQQEKIENLHSDLRSMEKRLQCMELETREQITQIQQECETKIRGLMPAEIRKELEDTITSLKSQVNFLQKRALVLQQELDSYHRYDITLVASGCVTQSPSMPCFCGVKQLEESHQQYPNPPPCPRPIQICPIWPTVKAYSRAARGRRQLGTLDPTPGWAGPPRLSRRGHDKDEPS</sequence>